<dbReference type="SUPFAM" id="SSF49785">
    <property type="entry name" value="Galactose-binding domain-like"/>
    <property type="match status" value="2"/>
</dbReference>
<comment type="caution">
    <text evidence="12">The sequence shown here is derived from an EMBL/GenBank/DDBJ whole genome shotgun (WGS) entry which is preliminary data.</text>
</comment>
<reference evidence="12 13" key="1">
    <citation type="submission" date="2020-07" db="EMBL/GenBank/DDBJ databases">
        <authorList>
            <person name="Feng H."/>
        </authorList>
    </citation>
    <scope>NUCLEOTIDE SEQUENCE [LARGE SCALE GENOMIC DNA]</scope>
    <source>
        <strain evidence="13">s-10</strain>
    </source>
</reference>
<name>A0A7W2A614_9BACL</name>
<dbReference type="InterPro" id="IPR006103">
    <property type="entry name" value="Glyco_hydro_2_cat"/>
</dbReference>
<dbReference type="Gene3D" id="2.60.120.1060">
    <property type="entry name" value="NPCBM/NEW2 domain"/>
    <property type="match status" value="1"/>
</dbReference>
<comment type="similarity">
    <text evidence="2 8">Belongs to the glycosyl hydrolase 2 family.</text>
</comment>
<organism evidence="12 13">
    <name type="scientific">Paenactinomyces guangxiensis</name>
    <dbReference type="NCBI Taxonomy" id="1490290"/>
    <lineage>
        <taxon>Bacteria</taxon>
        <taxon>Bacillati</taxon>
        <taxon>Bacillota</taxon>
        <taxon>Bacilli</taxon>
        <taxon>Bacillales</taxon>
        <taxon>Thermoactinomycetaceae</taxon>
        <taxon>Paenactinomyces</taxon>
    </lineage>
</organism>
<dbReference type="InterPro" id="IPR014718">
    <property type="entry name" value="GH-type_carb-bd"/>
</dbReference>
<evidence type="ECO:0000256" key="1">
    <source>
        <dbReference type="ARBA" id="ARBA00001412"/>
    </source>
</evidence>
<evidence type="ECO:0000256" key="5">
    <source>
        <dbReference type="ARBA" id="ARBA00022801"/>
    </source>
</evidence>
<dbReference type="Pfam" id="PF16353">
    <property type="entry name" value="LacZ_4"/>
    <property type="match status" value="1"/>
</dbReference>
<dbReference type="FunFam" id="2.60.40.10:FF:000680">
    <property type="entry name" value="Beta-galactosidase"/>
    <property type="match status" value="1"/>
</dbReference>
<dbReference type="Pfam" id="PF02837">
    <property type="entry name" value="Glyco_hydro_2_N"/>
    <property type="match status" value="1"/>
</dbReference>
<dbReference type="Gene3D" id="2.60.40.10">
    <property type="entry name" value="Immunoglobulins"/>
    <property type="match status" value="2"/>
</dbReference>
<proteinExistence type="inferred from homology"/>
<evidence type="ECO:0000313" key="12">
    <source>
        <dbReference type="EMBL" id="MBA4492901.1"/>
    </source>
</evidence>
<dbReference type="PANTHER" id="PTHR46323:SF2">
    <property type="entry name" value="BETA-GALACTOSIDASE"/>
    <property type="match status" value="1"/>
</dbReference>
<evidence type="ECO:0000256" key="6">
    <source>
        <dbReference type="ARBA" id="ARBA00023295"/>
    </source>
</evidence>
<dbReference type="InterPro" id="IPR023230">
    <property type="entry name" value="Glyco_hydro_2_CS"/>
</dbReference>
<dbReference type="InterPro" id="IPR013222">
    <property type="entry name" value="Glyco_hyd_98_carb-bd"/>
</dbReference>
<dbReference type="Pfam" id="PF02929">
    <property type="entry name" value="Bgal_small_N"/>
    <property type="match status" value="1"/>
</dbReference>
<feature type="chain" id="PRO_5030607612" description="Beta-galactosidase" evidence="9">
    <location>
        <begin position="26"/>
        <end position="1284"/>
    </location>
</feature>
<dbReference type="InterPro" id="IPR013783">
    <property type="entry name" value="Ig-like_fold"/>
</dbReference>
<feature type="signal peptide" evidence="9">
    <location>
        <begin position="1"/>
        <end position="25"/>
    </location>
</feature>
<dbReference type="SMART" id="SM01038">
    <property type="entry name" value="Bgal_small_N"/>
    <property type="match status" value="1"/>
</dbReference>
<dbReference type="Gene3D" id="2.70.98.10">
    <property type="match status" value="1"/>
</dbReference>
<dbReference type="InterPro" id="IPR004199">
    <property type="entry name" value="B-gal_small/dom_5"/>
</dbReference>
<dbReference type="Pfam" id="PF08305">
    <property type="entry name" value="NPCBM"/>
    <property type="match status" value="1"/>
</dbReference>
<dbReference type="GO" id="GO:0005990">
    <property type="term" value="P:lactose catabolic process"/>
    <property type="evidence" value="ECO:0007669"/>
    <property type="project" value="TreeGrafter"/>
</dbReference>
<dbReference type="Gene3D" id="3.20.20.80">
    <property type="entry name" value="Glycosidases"/>
    <property type="match status" value="1"/>
</dbReference>
<dbReference type="SUPFAM" id="SSF74650">
    <property type="entry name" value="Galactose mutarotase-like"/>
    <property type="match status" value="1"/>
</dbReference>
<evidence type="ECO:0000256" key="4">
    <source>
        <dbReference type="ARBA" id="ARBA00013303"/>
    </source>
</evidence>
<dbReference type="InterPro" id="IPR006102">
    <property type="entry name" value="Ig-like_GH2"/>
</dbReference>
<dbReference type="SMART" id="SM00776">
    <property type="entry name" value="NPCBM"/>
    <property type="match status" value="1"/>
</dbReference>
<evidence type="ECO:0000256" key="9">
    <source>
        <dbReference type="SAM" id="SignalP"/>
    </source>
</evidence>
<feature type="domain" description="Glycosyl hydrolase family 98 putative carbohydrate-binding module" evidence="10">
    <location>
        <begin position="1142"/>
        <end position="1284"/>
    </location>
</feature>
<dbReference type="PRINTS" id="PR00132">
    <property type="entry name" value="GLHYDRLASE2"/>
</dbReference>
<dbReference type="GO" id="GO:0030246">
    <property type="term" value="F:carbohydrate binding"/>
    <property type="evidence" value="ECO:0007669"/>
    <property type="project" value="InterPro"/>
</dbReference>
<dbReference type="SUPFAM" id="SSF49303">
    <property type="entry name" value="beta-Galactosidase/glucuronidase domain"/>
    <property type="match status" value="2"/>
</dbReference>
<gene>
    <name evidence="12" type="ORF">H1191_01055</name>
</gene>
<dbReference type="GO" id="GO:0009341">
    <property type="term" value="C:beta-galactosidase complex"/>
    <property type="evidence" value="ECO:0007669"/>
    <property type="project" value="InterPro"/>
</dbReference>
<dbReference type="Pfam" id="PF00703">
    <property type="entry name" value="Glyco_hydro_2"/>
    <property type="match status" value="1"/>
</dbReference>
<dbReference type="InterPro" id="IPR023232">
    <property type="entry name" value="Glyco_hydro_2_AS"/>
</dbReference>
<evidence type="ECO:0000259" key="10">
    <source>
        <dbReference type="SMART" id="SM00776"/>
    </source>
</evidence>
<dbReference type="InterPro" id="IPR008979">
    <property type="entry name" value="Galactose-bd-like_sf"/>
</dbReference>
<keyword evidence="6 8" id="KW-0326">Glycosidase</keyword>
<evidence type="ECO:0000313" key="13">
    <source>
        <dbReference type="Proteomes" id="UP000535491"/>
    </source>
</evidence>
<dbReference type="InterPro" id="IPR017853">
    <property type="entry name" value="GH"/>
</dbReference>
<dbReference type="PROSITE" id="PS00719">
    <property type="entry name" value="GLYCOSYL_HYDROL_F2_1"/>
    <property type="match status" value="1"/>
</dbReference>
<dbReference type="PANTHER" id="PTHR46323">
    <property type="entry name" value="BETA-GALACTOSIDASE"/>
    <property type="match status" value="1"/>
</dbReference>
<dbReference type="SUPFAM" id="SSF51445">
    <property type="entry name" value="(Trans)glycosidases"/>
    <property type="match status" value="1"/>
</dbReference>
<dbReference type="InterPro" id="IPR006101">
    <property type="entry name" value="Glyco_hydro_2"/>
</dbReference>
<dbReference type="InterPro" id="IPR011013">
    <property type="entry name" value="Gal_mutarotase_sf_dom"/>
</dbReference>
<dbReference type="InterPro" id="IPR036156">
    <property type="entry name" value="Beta-gal/glucu_dom_sf"/>
</dbReference>
<keyword evidence="5 8" id="KW-0378">Hydrolase</keyword>
<dbReference type="Proteomes" id="UP000535491">
    <property type="component" value="Unassembled WGS sequence"/>
</dbReference>
<keyword evidence="13" id="KW-1185">Reference proteome</keyword>
<dbReference type="EMBL" id="JACEIQ010000001">
    <property type="protein sequence ID" value="MBA4492901.1"/>
    <property type="molecule type" value="Genomic_DNA"/>
</dbReference>
<dbReference type="Gene3D" id="2.60.120.260">
    <property type="entry name" value="Galactose-binding domain-like"/>
    <property type="match status" value="1"/>
</dbReference>
<dbReference type="InterPro" id="IPR038637">
    <property type="entry name" value="NPCBM_sf"/>
</dbReference>
<feature type="domain" description="Beta galactosidase small chain/" evidence="11">
    <location>
        <begin position="773"/>
        <end position="1042"/>
    </location>
</feature>
<accession>A0A7W2A614</accession>
<dbReference type="InterPro" id="IPR032312">
    <property type="entry name" value="LacZ_4"/>
</dbReference>
<dbReference type="Pfam" id="PF02836">
    <property type="entry name" value="Glyco_hydro_2_C"/>
    <property type="match status" value="1"/>
</dbReference>
<evidence type="ECO:0000256" key="3">
    <source>
        <dbReference type="ARBA" id="ARBA00012756"/>
    </source>
</evidence>
<dbReference type="EC" id="3.2.1.23" evidence="3 8"/>
<dbReference type="InterPro" id="IPR006104">
    <property type="entry name" value="Glyco_hydro_2_N"/>
</dbReference>
<evidence type="ECO:0000256" key="8">
    <source>
        <dbReference type="RuleBase" id="RU361154"/>
    </source>
</evidence>
<evidence type="ECO:0000256" key="7">
    <source>
        <dbReference type="ARBA" id="ARBA00032230"/>
    </source>
</evidence>
<dbReference type="GO" id="GO:0004565">
    <property type="term" value="F:beta-galactosidase activity"/>
    <property type="evidence" value="ECO:0007669"/>
    <property type="project" value="UniProtKB-EC"/>
</dbReference>
<protein>
    <recommendedName>
        <fullName evidence="4 8">Beta-galactosidase</fullName>
        <ecNumber evidence="3 8">3.2.1.23</ecNumber>
    </recommendedName>
    <alternativeName>
        <fullName evidence="7 8">Lactase</fullName>
    </alternativeName>
</protein>
<sequence>MGFKKIVPLVLSGFILFGTSTLTHADEGNTDLEWSNKPETFQVNRESAHATLMLYKDIKSAIKDEPAESPYFKSLNGKWRFHWSKNPGERPVDFYKEEIKVNHWDEIPVPSNWQLEGYGKPIYLNQEYPWSGYEPANPPHAPAKYNPVGSYRREFTIPGDWKDRQVFISFQGVKSAFYVWVNGQKVGYGEDSYTPDEFNITRYLKKGKNTLAVEVYQWSDGSYLENQDMIDLSGIFRDVYLYSTPNIHMQDLTVRTDLDQKYQDARLNVKVDVKKYNHGKKESSKPYKIEAMLYGPDNKPVFAEPVSMNVLLNGRSEVAAETDQLVKNPLKWSAEHPNLYTLVLSLKNDSGKTIEIESTKVGFREFELKDGQMKINGKPIVFRGVNRHEMDPYKGQVMTRERMIQDIKLMKKFNINAVRTAHYPNDPLFYKLADQYGLYIMDEANLELHDGRKIISGSDPQWTAAYLDRIRNVVERDKNHPSVLIWSLGNEAGSGENWEKMADWARQHDPTRLVHYQGQNSIADIQGIFYPSVETVENYGKSGSQKPLVLTEYEHAMGNSLGNMSHYWKVIDKYPNLQGGFIWDWVDQALWWPPNSKYKEGYFSYGGDWDKNDPTDGIFSNNGLVLPDRTIQPELHEVKRTHQEVEVEAVDLKKGIVKIKNEYLFTNVNAFQATWELKADDKVIQRGNLSNLNVEPLTAKEVTLPLKQPVLKPGAEYWLNISFTLPEGTSWAPKGHEVARQQFKLPFGTPEAPELDPEKMPSLHVDNLDKQATVKGKDFEVVFDKEKGTVSSFKYNGKEMFKTGPVPNFWRPPSDNDTFNGMKERTGTWRDAGRNMKVEEVTVRKINDKAVQIRVNATLPTLKESRYKATYIVYGSGDIVVRSTLAPGKGLPEIPAVGMELTIPEEFENFSWYGRGPQENYWDRNTGADVGVYKSTVDEQFFPYIKPQESGNKTDVRWATLTNKSGTGLIISGQPLLEISALHYTEENIENVRHPNELTRQKDITLNINYKQMGVGNSWSETALPEYMLYADKPYSYIYRLKPITKKLSPMELSKKQVKLDLLKDVKLDGKSLDDFHTDVTHYNVTYSMGARDTAPIVEAIPVSDNIKVEITQAEELPGRAVIKVASSDGFLNETYTIDFKVVPYSYLSDLDWESASAGWRTVQRDSSIEGNRITLLGDEGEITFEKGIGTHSHSEIVYNLTDKGYQRFESYVGVDREDTQGTVVFQVWADGTKIYDSGKMTGSTRAKFISVDISGKKQLKLVVTDAGDGNGHDHADWADAKFK</sequence>
<comment type="catalytic activity">
    <reaction evidence="1 8">
        <text>Hydrolysis of terminal non-reducing beta-D-galactose residues in beta-D-galactosides.</text>
        <dbReference type="EC" id="3.2.1.23"/>
    </reaction>
</comment>
<dbReference type="PROSITE" id="PS00608">
    <property type="entry name" value="GLYCOSYL_HYDROL_F2_2"/>
    <property type="match status" value="1"/>
</dbReference>
<dbReference type="RefSeq" id="WP_181750127.1">
    <property type="nucleotide sequence ID" value="NZ_JACEIQ010000001.1"/>
</dbReference>
<evidence type="ECO:0000259" key="11">
    <source>
        <dbReference type="SMART" id="SM01038"/>
    </source>
</evidence>
<keyword evidence="9" id="KW-0732">Signal</keyword>
<dbReference type="InterPro" id="IPR050347">
    <property type="entry name" value="Bact_Beta-galactosidase"/>
</dbReference>
<evidence type="ECO:0000256" key="2">
    <source>
        <dbReference type="ARBA" id="ARBA00007401"/>
    </source>
</evidence>